<sequence length="94" mass="10717">DEEFAKAEKEALESRIEIVEDALYSEAKGAGRGSIIAKIFWLKNRGKGRWRDKYEHEIKMPKIVNQQIFIQAGEEPVIEEEPGPKEEKEESTGG</sequence>
<protein>
    <submittedName>
        <fullName evidence="2">Uncharacterized protein</fullName>
    </submittedName>
</protein>
<feature type="non-terminal residue" evidence="2">
    <location>
        <position position="1"/>
    </location>
</feature>
<organism evidence="2">
    <name type="scientific">marine sediment metagenome</name>
    <dbReference type="NCBI Taxonomy" id="412755"/>
    <lineage>
        <taxon>unclassified sequences</taxon>
        <taxon>metagenomes</taxon>
        <taxon>ecological metagenomes</taxon>
    </lineage>
</organism>
<accession>X1VX34</accession>
<evidence type="ECO:0000256" key="1">
    <source>
        <dbReference type="SAM" id="MobiDB-lite"/>
    </source>
</evidence>
<dbReference type="AlphaFoldDB" id="X1VX34"/>
<reference evidence="2" key="1">
    <citation type="journal article" date="2014" name="Front. Microbiol.">
        <title>High frequency of phylogenetically diverse reductive dehalogenase-homologous genes in deep subseafloor sedimentary metagenomes.</title>
        <authorList>
            <person name="Kawai M."/>
            <person name="Futagami T."/>
            <person name="Toyoda A."/>
            <person name="Takaki Y."/>
            <person name="Nishi S."/>
            <person name="Hori S."/>
            <person name="Arai W."/>
            <person name="Tsubouchi T."/>
            <person name="Morono Y."/>
            <person name="Uchiyama I."/>
            <person name="Ito T."/>
            <person name="Fujiyama A."/>
            <person name="Inagaki F."/>
            <person name="Takami H."/>
        </authorList>
    </citation>
    <scope>NUCLEOTIDE SEQUENCE</scope>
    <source>
        <strain evidence="2">Expedition CK06-06</strain>
    </source>
</reference>
<comment type="caution">
    <text evidence="2">The sequence shown here is derived from an EMBL/GenBank/DDBJ whole genome shotgun (WGS) entry which is preliminary data.</text>
</comment>
<evidence type="ECO:0000313" key="2">
    <source>
        <dbReference type="EMBL" id="GAJ16040.1"/>
    </source>
</evidence>
<proteinExistence type="predicted"/>
<gene>
    <name evidence="2" type="ORF">S12H4_44670</name>
</gene>
<name>X1VX34_9ZZZZ</name>
<feature type="compositionally biased region" description="Basic and acidic residues" evidence="1">
    <location>
        <begin position="82"/>
        <end position="94"/>
    </location>
</feature>
<feature type="region of interest" description="Disordered" evidence="1">
    <location>
        <begin position="74"/>
        <end position="94"/>
    </location>
</feature>
<dbReference type="EMBL" id="BARW01027545">
    <property type="protein sequence ID" value="GAJ16040.1"/>
    <property type="molecule type" value="Genomic_DNA"/>
</dbReference>